<evidence type="ECO:0008006" key="4">
    <source>
        <dbReference type="Google" id="ProtNLM"/>
    </source>
</evidence>
<organism evidence="2 3">
    <name type="scientific">Cannabis sativa</name>
    <name type="common">Hemp</name>
    <name type="synonym">Marijuana</name>
    <dbReference type="NCBI Taxonomy" id="3483"/>
    <lineage>
        <taxon>Eukaryota</taxon>
        <taxon>Viridiplantae</taxon>
        <taxon>Streptophyta</taxon>
        <taxon>Embryophyta</taxon>
        <taxon>Tracheophyta</taxon>
        <taxon>Spermatophyta</taxon>
        <taxon>Magnoliopsida</taxon>
        <taxon>eudicotyledons</taxon>
        <taxon>Gunneridae</taxon>
        <taxon>Pentapetalae</taxon>
        <taxon>rosids</taxon>
        <taxon>fabids</taxon>
        <taxon>Rosales</taxon>
        <taxon>Cannabaceae</taxon>
        <taxon>Cannabis</taxon>
    </lineage>
</organism>
<dbReference type="GO" id="GO:0008270">
    <property type="term" value="F:zinc ion binding"/>
    <property type="evidence" value="ECO:0007669"/>
    <property type="project" value="InterPro"/>
</dbReference>
<dbReference type="SUPFAM" id="SSF57756">
    <property type="entry name" value="Retrovirus zinc finger-like domains"/>
    <property type="match status" value="1"/>
</dbReference>
<dbReference type="Proteomes" id="UP000596661">
    <property type="component" value="Unassembled WGS sequence"/>
</dbReference>
<proteinExistence type="predicted"/>
<dbReference type="InterPro" id="IPR036875">
    <property type="entry name" value="Znf_CCHC_sf"/>
</dbReference>
<sequence>MEDIEDEIYFWKPSIVCYVVGSNPPLHILEGFANRVWSGKIDRVKLLCHGRERLSYARILIEVNVNPDVPSLVELEDENGANTSVGVHYELKPVVCKQCFGMGHSAEECQKKGEKKAEWVVKVDNRPKPNAGNTKIDDEGFQQVTKMSKT</sequence>
<evidence type="ECO:0000256" key="1">
    <source>
        <dbReference type="SAM" id="MobiDB-lite"/>
    </source>
</evidence>
<reference evidence="2" key="1">
    <citation type="submission" date="2021-03" db="UniProtKB">
        <authorList>
            <consortium name="EnsemblPlants"/>
        </authorList>
    </citation>
    <scope>IDENTIFICATION</scope>
</reference>
<accession>A0A803QSU5</accession>
<dbReference type="AlphaFoldDB" id="A0A803QSU5"/>
<dbReference type="PANTHER" id="PTHR33233">
    <property type="entry name" value="ENDONUCLEASE/EXONUCLEASE/PHOSPHATASE"/>
    <property type="match status" value="1"/>
</dbReference>
<name>A0A803QSU5_CANSA</name>
<feature type="region of interest" description="Disordered" evidence="1">
    <location>
        <begin position="125"/>
        <end position="150"/>
    </location>
</feature>
<dbReference type="GO" id="GO:0003676">
    <property type="term" value="F:nucleic acid binding"/>
    <property type="evidence" value="ECO:0007669"/>
    <property type="project" value="InterPro"/>
</dbReference>
<protein>
    <recommendedName>
        <fullName evidence="4">DUF4283 domain-containing protein</fullName>
    </recommendedName>
</protein>
<dbReference type="EnsemblPlants" id="evm.model.ctgX85.1">
    <property type="protein sequence ID" value="cds.evm.model.ctgX85.1"/>
    <property type="gene ID" value="evm.TU.ctgX85.1"/>
</dbReference>
<evidence type="ECO:0000313" key="2">
    <source>
        <dbReference type="EnsemblPlants" id="cds.evm.model.ctgX85.1"/>
    </source>
</evidence>
<dbReference type="PANTHER" id="PTHR33233:SF17">
    <property type="entry name" value="DUF4283 DOMAIN-CONTAINING PROTEIN"/>
    <property type="match status" value="1"/>
</dbReference>
<dbReference type="Gramene" id="evm.model.ctgX85.1">
    <property type="protein sequence ID" value="cds.evm.model.ctgX85.1"/>
    <property type="gene ID" value="evm.TU.ctgX85.1"/>
</dbReference>
<keyword evidence="3" id="KW-1185">Reference proteome</keyword>
<evidence type="ECO:0000313" key="3">
    <source>
        <dbReference type="Proteomes" id="UP000596661"/>
    </source>
</evidence>